<gene>
    <name evidence="2" type="ORF">IAA66_03395</name>
</gene>
<reference evidence="2" key="1">
    <citation type="submission" date="2020-10" db="EMBL/GenBank/DDBJ databases">
        <authorList>
            <person name="Gilroy R."/>
        </authorList>
    </citation>
    <scope>NUCLEOTIDE SEQUENCE</scope>
    <source>
        <strain evidence="2">ChiHile30-977</strain>
    </source>
</reference>
<organism evidence="2 3">
    <name type="scientific">Candidatus Avichristensenella intestinipullorum</name>
    <dbReference type="NCBI Taxonomy" id="2840693"/>
    <lineage>
        <taxon>Bacteria</taxon>
        <taxon>Bacillati</taxon>
        <taxon>Bacillota</taxon>
        <taxon>Clostridia</taxon>
        <taxon>Candidatus Avichristensenella</taxon>
    </lineage>
</organism>
<reference evidence="2" key="2">
    <citation type="journal article" date="2021" name="PeerJ">
        <title>Extensive microbial diversity within the chicken gut microbiome revealed by metagenomics and culture.</title>
        <authorList>
            <person name="Gilroy R."/>
            <person name="Ravi A."/>
            <person name="Getino M."/>
            <person name="Pursley I."/>
            <person name="Horton D.L."/>
            <person name="Alikhan N.F."/>
            <person name="Baker D."/>
            <person name="Gharbi K."/>
            <person name="Hall N."/>
            <person name="Watson M."/>
            <person name="Adriaenssens E.M."/>
            <person name="Foster-Nyarko E."/>
            <person name="Jarju S."/>
            <person name="Secka A."/>
            <person name="Antonio M."/>
            <person name="Oren A."/>
            <person name="Chaudhuri R.R."/>
            <person name="La Ragione R."/>
            <person name="Hildebrand F."/>
            <person name="Pallen M.J."/>
        </authorList>
    </citation>
    <scope>NUCLEOTIDE SEQUENCE</scope>
    <source>
        <strain evidence="2">ChiHile30-977</strain>
    </source>
</reference>
<accession>A0A9D1CI05</accession>
<feature type="transmembrane region" description="Helical" evidence="1">
    <location>
        <begin position="127"/>
        <end position="149"/>
    </location>
</feature>
<feature type="non-terminal residue" evidence="2">
    <location>
        <position position="1"/>
    </location>
</feature>
<dbReference type="Proteomes" id="UP000886819">
    <property type="component" value="Unassembled WGS sequence"/>
</dbReference>
<dbReference type="AlphaFoldDB" id="A0A9D1CI05"/>
<comment type="caution">
    <text evidence="2">The sequence shown here is derived from an EMBL/GenBank/DDBJ whole genome shotgun (WGS) entry which is preliminary data.</text>
</comment>
<feature type="transmembrane region" description="Helical" evidence="1">
    <location>
        <begin position="64"/>
        <end position="86"/>
    </location>
</feature>
<evidence type="ECO:0000256" key="1">
    <source>
        <dbReference type="SAM" id="Phobius"/>
    </source>
</evidence>
<keyword evidence="1" id="KW-0812">Transmembrane</keyword>
<keyword evidence="1" id="KW-0472">Membrane</keyword>
<protein>
    <submittedName>
        <fullName evidence="2">Zf-HC2 domain-containing protein</fullName>
    </submittedName>
</protein>
<sequence>TTTWDVLFQKRGTPSAIIAAKDEKPFVLYYAQNHSEGGNTAEDIFLYGNTTPHFNGVITLPGLSLGYCLLLAALAFLVLGGAWLVFRKKRNARRKIEKLLLLPVSYAIGHLCVLGFTTLSYSEQRDFSLIVVIATMIYCAFLLLLNIYVTRKEIRQINGHQ</sequence>
<name>A0A9D1CI05_9FIRM</name>
<evidence type="ECO:0000313" key="3">
    <source>
        <dbReference type="Proteomes" id="UP000886819"/>
    </source>
</evidence>
<proteinExistence type="predicted"/>
<dbReference type="EMBL" id="DVFI01000048">
    <property type="protein sequence ID" value="HIQ62616.1"/>
    <property type="molecule type" value="Genomic_DNA"/>
</dbReference>
<feature type="transmembrane region" description="Helical" evidence="1">
    <location>
        <begin position="98"/>
        <end position="121"/>
    </location>
</feature>
<evidence type="ECO:0000313" key="2">
    <source>
        <dbReference type="EMBL" id="HIQ62616.1"/>
    </source>
</evidence>
<keyword evidence="1" id="KW-1133">Transmembrane helix</keyword>